<accession>A0A0C2JJR0</accession>
<feature type="transmembrane region" description="Helical" evidence="1">
    <location>
        <begin position="54"/>
        <end position="80"/>
    </location>
</feature>
<gene>
    <name evidence="2" type="ORF">RF11_10205</name>
</gene>
<evidence type="ECO:0000313" key="2">
    <source>
        <dbReference type="EMBL" id="KII69618.1"/>
    </source>
</evidence>
<evidence type="ECO:0000256" key="1">
    <source>
        <dbReference type="SAM" id="Phobius"/>
    </source>
</evidence>
<keyword evidence="3" id="KW-1185">Reference proteome</keyword>
<protein>
    <submittedName>
        <fullName evidence="2">Uncharacterized protein</fullName>
    </submittedName>
</protein>
<keyword evidence="1" id="KW-1133">Transmembrane helix</keyword>
<comment type="caution">
    <text evidence="2">The sequence shown here is derived from an EMBL/GenBank/DDBJ whole genome shotgun (WGS) entry which is preliminary data.</text>
</comment>
<feature type="transmembrane region" description="Helical" evidence="1">
    <location>
        <begin position="92"/>
        <end position="112"/>
    </location>
</feature>
<organism evidence="2 3">
    <name type="scientific">Thelohanellus kitauei</name>
    <name type="common">Myxosporean</name>
    <dbReference type="NCBI Taxonomy" id="669202"/>
    <lineage>
        <taxon>Eukaryota</taxon>
        <taxon>Metazoa</taxon>
        <taxon>Cnidaria</taxon>
        <taxon>Myxozoa</taxon>
        <taxon>Myxosporea</taxon>
        <taxon>Bivalvulida</taxon>
        <taxon>Platysporina</taxon>
        <taxon>Myxobolidae</taxon>
        <taxon>Thelohanellus</taxon>
    </lineage>
</organism>
<keyword evidence="1" id="KW-0812">Transmembrane</keyword>
<dbReference type="AlphaFoldDB" id="A0A0C2JJR0"/>
<reference evidence="2 3" key="1">
    <citation type="journal article" date="2014" name="Genome Biol. Evol.">
        <title>The genome of the myxosporean Thelohanellus kitauei shows adaptations to nutrient acquisition within its fish host.</title>
        <authorList>
            <person name="Yang Y."/>
            <person name="Xiong J."/>
            <person name="Zhou Z."/>
            <person name="Huo F."/>
            <person name="Miao W."/>
            <person name="Ran C."/>
            <person name="Liu Y."/>
            <person name="Zhang J."/>
            <person name="Feng J."/>
            <person name="Wang M."/>
            <person name="Wang M."/>
            <person name="Wang L."/>
            <person name="Yao B."/>
        </authorList>
    </citation>
    <scope>NUCLEOTIDE SEQUENCE [LARGE SCALE GENOMIC DNA]</scope>
    <source>
        <strain evidence="2">Wuqing</strain>
    </source>
</reference>
<dbReference type="OrthoDB" id="10590859at2759"/>
<keyword evidence="1" id="KW-0472">Membrane</keyword>
<proteinExistence type="predicted"/>
<name>A0A0C2JJR0_THEKT</name>
<dbReference type="Proteomes" id="UP000031668">
    <property type="component" value="Unassembled WGS sequence"/>
</dbReference>
<feature type="transmembrane region" description="Helical" evidence="1">
    <location>
        <begin position="20"/>
        <end position="42"/>
    </location>
</feature>
<sequence length="113" mass="13158">MIHRYQQINRYMIDPTYNLLCLVIGLVSLFMVNAALVFPVLICDDQHNEMPKTHLYFSVSFFCCATIYFMINAVFSVQLCKYKGVNNYKYVAATRFILMVIILFVCLIHLIGK</sequence>
<evidence type="ECO:0000313" key="3">
    <source>
        <dbReference type="Proteomes" id="UP000031668"/>
    </source>
</evidence>
<dbReference type="EMBL" id="JWZT01002340">
    <property type="protein sequence ID" value="KII69618.1"/>
    <property type="molecule type" value="Genomic_DNA"/>
</dbReference>